<comment type="caution">
    <text evidence="1">The sequence shown here is derived from an EMBL/GenBank/DDBJ whole genome shotgun (WGS) entry which is preliminary data.</text>
</comment>
<gene>
    <name evidence="1" type="ORF">EPI11_03845</name>
</gene>
<dbReference type="AlphaFoldDB" id="A0A3S3U233"/>
<sequence>MKKIHAALYSFIFYTCITTGYTQGTASANLSVELKSIQSITINEAQNNVAIALTNASEYVNGKSALQQDHIKIMSSSNYEIKVSAATHLTGETSTIDIGTVTVTPTQGSVGGASTGIINLNPVALALGETTLVQSSQADAQRSFNINYKVSGGQAYLNQPPGTYSTLVTYTILMP</sequence>
<evidence type="ECO:0008006" key="3">
    <source>
        <dbReference type="Google" id="ProtNLM"/>
    </source>
</evidence>
<keyword evidence="2" id="KW-1185">Reference proteome</keyword>
<organism evidence="1 2">
    <name type="scientific">Flavobacterium cerinum</name>
    <dbReference type="NCBI Taxonomy" id="2502784"/>
    <lineage>
        <taxon>Bacteria</taxon>
        <taxon>Pseudomonadati</taxon>
        <taxon>Bacteroidota</taxon>
        <taxon>Flavobacteriia</taxon>
        <taxon>Flavobacteriales</taxon>
        <taxon>Flavobacteriaceae</taxon>
        <taxon>Flavobacterium</taxon>
    </lineage>
</organism>
<dbReference type="OrthoDB" id="1345057at2"/>
<evidence type="ECO:0000313" key="1">
    <source>
        <dbReference type="EMBL" id="RWX02364.1"/>
    </source>
</evidence>
<evidence type="ECO:0000313" key="2">
    <source>
        <dbReference type="Proteomes" id="UP000287527"/>
    </source>
</evidence>
<name>A0A3S3U233_9FLAO</name>
<dbReference type="RefSeq" id="WP_128388636.1">
    <property type="nucleotide sequence ID" value="NZ_SBII01000002.1"/>
</dbReference>
<reference evidence="1 2" key="1">
    <citation type="submission" date="2019-01" db="EMBL/GenBank/DDBJ databases">
        <title>Flavobacterium sp. nov.,isolated from freshwater.</title>
        <authorList>
            <person name="Zhang R."/>
            <person name="Du Z.-J."/>
        </authorList>
    </citation>
    <scope>NUCLEOTIDE SEQUENCE [LARGE SCALE GENOMIC DNA]</scope>
    <source>
        <strain evidence="1 2">1E403</strain>
    </source>
</reference>
<protein>
    <recommendedName>
        <fullName evidence="3">DUF4402 domain-containing protein</fullName>
    </recommendedName>
</protein>
<dbReference type="Proteomes" id="UP000287527">
    <property type="component" value="Unassembled WGS sequence"/>
</dbReference>
<dbReference type="EMBL" id="SBII01000002">
    <property type="protein sequence ID" value="RWX02364.1"/>
    <property type="molecule type" value="Genomic_DNA"/>
</dbReference>
<proteinExistence type="predicted"/>
<accession>A0A3S3U233</accession>